<dbReference type="InParanoid" id="D7T215"/>
<dbReference type="HOGENOM" id="CLU_2872201_0_0_1"/>
<keyword evidence="2" id="KW-1185">Reference proteome</keyword>
<dbReference type="STRING" id="29760.D7T215"/>
<protein>
    <submittedName>
        <fullName evidence="1">Uncharacterized protein</fullName>
    </submittedName>
</protein>
<proteinExistence type="predicted"/>
<gene>
    <name evidence="1" type="ordered locus">VIT_16s0022g00180</name>
</gene>
<accession>D7T215</accession>
<dbReference type="Proteomes" id="UP000009183">
    <property type="component" value="Chromosome 16"/>
</dbReference>
<sequence>MVIEELDEKKKETLKVLGLKLTIEDFGSVFSTLLPSTMEKLESPEGCSFLDGLEVRVTFGSVWK</sequence>
<dbReference type="eggNOG" id="KOG0933">
    <property type="taxonomic scope" value="Eukaryota"/>
</dbReference>
<dbReference type="PaxDb" id="29760-VIT_16s0022g00180.t01"/>
<organism evidence="1 2">
    <name type="scientific">Vitis vinifera</name>
    <name type="common">Grape</name>
    <dbReference type="NCBI Taxonomy" id="29760"/>
    <lineage>
        <taxon>Eukaryota</taxon>
        <taxon>Viridiplantae</taxon>
        <taxon>Streptophyta</taxon>
        <taxon>Embryophyta</taxon>
        <taxon>Tracheophyta</taxon>
        <taxon>Spermatophyta</taxon>
        <taxon>Magnoliopsida</taxon>
        <taxon>eudicotyledons</taxon>
        <taxon>Gunneridae</taxon>
        <taxon>Pentapetalae</taxon>
        <taxon>rosids</taxon>
        <taxon>Vitales</taxon>
        <taxon>Vitaceae</taxon>
        <taxon>Viteae</taxon>
        <taxon>Vitis</taxon>
    </lineage>
</organism>
<reference evidence="2" key="1">
    <citation type="journal article" date="2007" name="Nature">
        <title>The grapevine genome sequence suggests ancestral hexaploidization in major angiosperm phyla.</title>
        <authorList>
            <consortium name="The French-Italian Public Consortium for Grapevine Genome Characterization."/>
            <person name="Jaillon O."/>
            <person name="Aury J.-M."/>
            <person name="Noel B."/>
            <person name="Policriti A."/>
            <person name="Clepet C."/>
            <person name="Casagrande A."/>
            <person name="Choisne N."/>
            <person name="Aubourg S."/>
            <person name="Vitulo N."/>
            <person name="Jubin C."/>
            <person name="Vezzi A."/>
            <person name="Legeai F."/>
            <person name="Hugueney P."/>
            <person name="Dasilva C."/>
            <person name="Horner D."/>
            <person name="Mica E."/>
            <person name="Jublot D."/>
            <person name="Poulain J."/>
            <person name="Bruyere C."/>
            <person name="Billault A."/>
            <person name="Segurens B."/>
            <person name="Gouyvenoux M."/>
            <person name="Ugarte E."/>
            <person name="Cattonaro F."/>
            <person name="Anthouard V."/>
            <person name="Vico V."/>
            <person name="Del Fabbro C."/>
            <person name="Alaux M."/>
            <person name="Di Gaspero G."/>
            <person name="Dumas V."/>
            <person name="Felice N."/>
            <person name="Paillard S."/>
            <person name="Juman I."/>
            <person name="Moroldo M."/>
            <person name="Scalabrin S."/>
            <person name="Canaguier A."/>
            <person name="Le Clainche I."/>
            <person name="Malacrida G."/>
            <person name="Durand E."/>
            <person name="Pesole G."/>
            <person name="Laucou V."/>
            <person name="Chatelet P."/>
            <person name="Merdinoglu D."/>
            <person name="Delledonne M."/>
            <person name="Pezzotti M."/>
            <person name="Lecharny A."/>
            <person name="Scarpelli C."/>
            <person name="Artiguenave F."/>
            <person name="Pe M.E."/>
            <person name="Valle G."/>
            <person name="Morgante M."/>
            <person name="Caboche M."/>
            <person name="Adam-Blondon A.-F."/>
            <person name="Weissenbach J."/>
            <person name="Quetier F."/>
            <person name="Wincker P."/>
        </authorList>
    </citation>
    <scope>NUCLEOTIDE SEQUENCE [LARGE SCALE GENOMIC DNA]</scope>
    <source>
        <strain evidence="2">cv. Pinot noir / PN40024</strain>
    </source>
</reference>
<dbReference type="AlphaFoldDB" id="D7T215"/>
<name>D7T215_VITVI</name>
<dbReference type="EMBL" id="FN595506">
    <property type="protein sequence ID" value="CBI24621.3"/>
    <property type="molecule type" value="Genomic_DNA"/>
</dbReference>
<evidence type="ECO:0000313" key="2">
    <source>
        <dbReference type="Proteomes" id="UP000009183"/>
    </source>
</evidence>
<evidence type="ECO:0000313" key="1">
    <source>
        <dbReference type="EMBL" id="CBI24621.3"/>
    </source>
</evidence>